<reference evidence="3" key="2">
    <citation type="submission" date="2021-10" db="EMBL/GenBank/DDBJ databases">
        <title>Phylogenomics reveals ancestral predisposition of the termite-cultivated fungus Termitomyces towards a domesticated lifestyle.</title>
        <authorList>
            <person name="Auxier B."/>
            <person name="Grum-Grzhimaylo A."/>
            <person name="Cardenas M.E."/>
            <person name="Lodge J.D."/>
            <person name="Laessoe T."/>
            <person name="Pedersen O."/>
            <person name="Smith M.E."/>
            <person name="Kuyper T.W."/>
            <person name="Franco-Molano E.A."/>
            <person name="Baroni T.J."/>
            <person name="Aanen D.K."/>
        </authorList>
    </citation>
    <scope>NUCLEOTIDE SEQUENCE</scope>
    <source>
        <strain evidence="3">D49</strain>
    </source>
</reference>
<feature type="compositionally biased region" description="Acidic residues" evidence="1">
    <location>
        <begin position="278"/>
        <end position="288"/>
    </location>
</feature>
<gene>
    <name evidence="3" type="ORF">H0H81_012290</name>
</gene>
<keyword evidence="4" id="KW-1185">Reference proteome</keyword>
<protein>
    <recommendedName>
        <fullName evidence="2">Protein kinase domain-containing protein</fullName>
    </recommendedName>
</protein>
<dbReference type="InterPro" id="IPR011009">
    <property type="entry name" value="Kinase-like_dom_sf"/>
</dbReference>
<feature type="compositionally biased region" description="Low complexity" evidence="1">
    <location>
        <begin position="253"/>
        <end position="269"/>
    </location>
</feature>
<dbReference type="PANTHER" id="PTHR38248:SF2">
    <property type="entry name" value="FUNK1 11"/>
    <property type="match status" value="1"/>
</dbReference>
<accession>A0A9P7KI27</accession>
<comment type="caution">
    <text evidence="3">The sequence shown here is derived from an EMBL/GenBank/DDBJ whole genome shotgun (WGS) entry which is preliminary data.</text>
</comment>
<evidence type="ECO:0000256" key="1">
    <source>
        <dbReference type="SAM" id="MobiDB-lite"/>
    </source>
</evidence>
<evidence type="ECO:0000313" key="3">
    <source>
        <dbReference type="EMBL" id="KAG5650429.1"/>
    </source>
</evidence>
<dbReference type="GO" id="GO:0004672">
    <property type="term" value="F:protein kinase activity"/>
    <property type="evidence" value="ECO:0007669"/>
    <property type="project" value="InterPro"/>
</dbReference>
<organism evidence="3 4">
    <name type="scientific">Sphagnurus paluster</name>
    <dbReference type="NCBI Taxonomy" id="117069"/>
    <lineage>
        <taxon>Eukaryota</taxon>
        <taxon>Fungi</taxon>
        <taxon>Dikarya</taxon>
        <taxon>Basidiomycota</taxon>
        <taxon>Agaricomycotina</taxon>
        <taxon>Agaricomycetes</taxon>
        <taxon>Agaricomycetidae</taxon>
        <taxon>Agaricales</taxon>
        <taxon>Tricholomatineae</taxon>
        <taxon>Lyophyllaceae</taxon>
        <taxon>Sphagnurus</taxon>
    </lineage>
</organism>
<proteinExistence type="predicted"/>
<feature type="compositionally biased region" description="Polar residues" evidence="1">
    <location>
        <begin position="309"/>
        <end position="326"/>
    </location>
</feature>
<dbReference type="EMBL" id="JABCKI010000453">
    <property type="protein sequence ID" value="KAG5650429.1"/>
    <property type="molecule type" value="Genomic_DNA"/>
</dbReference>
<dbReference type="Gene3D" id="1.10.510.10">
    <property type="entry name" value="Transferase(Phosphotransferase) domain 1"/>
    <property type="match status" value="1"/>
</dbReference>
<dbReference type="PANTHER" id="PTHR38248">
    <property type="entry name" value="FUNK1 6"/>
    <property type="match status" value="1"/>
</dbReference>
<dbReference type="InterPro" id="IPR000719">
    <property type="entry name" value="Prot_kinase_dom"/>
</dbReference>
<dbReference type="GO" id="GO:0005524">
    <property type="term" value="F:ATP binding"/>
    <property type="evidence" value="ECO:0007669"/>
    <property type="project" value="InterPro"/>
</dbReference>
<dbReference type="PROSITE" id="PS50011">
    <property type="entry name" value="PROTEIN_KINASE_DOM"/>
    <property type="match status" value="1"/>
</dbReference>
<dbReference type="SUPFAM" id="SSF56112">
    <property type="entry name" value="Protein kinase-like (PK-like)"/>
    <property type="match status" value="1"/>
</dbReference>
<evidence type="ECO:0000313" key="4">
    <source>
        <dbReference type="Proteomes" id="UP000717328"/>
    </source>
</evidence>
<dbReference type="Pfam" id="PF17667">
    <property type="entry name" value="Pkinase_fungal"/>
    <property type="match status" value="1"/>
</dbReference>
<evidence type="ECO:0000259" key="2">
    <source>
        <dbReference type="PROSITE" id="PS50011"/>
    </source>
</evidence>
<dbReference type="InterPro" id="IPR040976">
    <property type="entry name" value="Pkinase_fungal"/>
</dbReference>
<feature type="region of interest" description="Disordered" evidence="1">
    <location>
        <begin position="253"/>
        <end position="326"/>
    </location>
</feature>
<sequence length="326" mass="36457">MVTEDIGEPLSASPRSFIMTKAVSQAFTGHHLAWEKCEVIHRDVSGQNVLIVGNGGILNDWDLAKFKWQLMDGRHHERTGTWQFMSSLLLMNKGKVHTIQDDMESFFYVMLYHCIRYLPHKMTSRVELILRHIFDYILTDTVGLNHGGHLKQLLILNLGRTPPFDGFEITNNQPLNGWISSAFDIFGEWLSAVLPKRRPDLEPDSLRGLKLFDHNYMAELFKVALARADSEWPKDDKAVDYLCSSASSVVAMSVGSETRSTGSNSTGSGSKKRALGGDEVDDEEEGEEAGQSSSIKRSKTRKTGPTIPKTYTGSRSYHSSLTGEET</sequence>
<reference evidence="3" key="1">
    <citation type="submission" date="2021-02" db="EMBL/GenBank/DDBJ databases">
        <authorList>
            <person name="Nieuwenhuis M."/>
            <person name="Van De Peppel L.J.J."/>
        </authorList>
    </citation>
    <scope>NUCLEOTIDE SEQUENCE</scope>
    <source>
        <strain evidence="3">D49</strain>
    </source>
</reference>
<feature type="domain" description="Protein kinase" evidence="2">
    <location>
        <begin position="1"/>
        <end position="217"/>
    </location>
</feature>
<dbReference type="PROSITE" id="PS00109">
    <property type="entry name" value="PROTEIN_KINASE_TYR"/>
    <property type="match status" value="1"/>
</dbReference>
<dbReference type="Proteomes" id="UP000717328">
    <property type="component" value="Unassembled WGS sequence"/>
</dbReference>
<dbReference type="AlphaFoldDB" id="A0A9P7KI27"/>
<name>A0A9P7KI27_9AGAR</name>
<dbReference type="InterPro" id="IPR008266">
    <property type="entry name" value="Tyr_kinase_AS"/>
</dbReference>
<dbReference type="OrthoDB" id="2747778at2759"/>